<evidence type="ECO:0000313" key="2">
    <source>
        <dbReference type="Proteomes" id="UP000500857"/>
    </source>
</evidence>
<evidence type="ECO:0000313" key="1">
    <source>
        <dbReference type="EMBL" id="QIZ70570.1"/>
    </source>
</evidence>
<keyword evidence="2" id="KW-1185">Reference proteome</keyword>
<dbReference type="Proteomes" id="UP000500857">
    <property type="component" value="Chromosome"/>
</dbReference>
<sequence length="79" mass="9697">MTTVIIFQMQSGFFLQKDFYLDNNLYYFFFIFLPDVTLTPEKEKIEALRRFFYEQLQIYRGFQPVVNGFSCKLPERCRR</sequence>
<dbReference type="AlphaFoldDB" id="A0A6H1TXA9"/>
<reference evidence="1 2" key="1">
    <citation type="submission" date="2020-04" db="EMBL/GenBank/DDBJ databases">
        <authorList>
            <person name="Basu S."/>
            <person name="Maruthanayagam V."/>
            <person name="Chakraborty S."/>
            <person name="Pramanik A."/>
            <person name="Mukherjee J."/>
            <person name="Brink B."/>
        </authorList>
    </citation>
    <scope>NUCLEOTIDE SEQUENCE [LARGE SCALE GENOMIC DNA]</scope>
    <source>
        <strain evidence="1 2">AP17</strain>
    </source>
</reference>
<organism evidence="1 2">
    <name type="scientific">Oxynema aestuarii AP17</name>
    <dbReference type="NCBI Taxonomy" id="2064643"/>
    <lineage>
        <taxon>Bacteria</taxon>
        <taxon>Bacillati</taxon>
        <taxon>Cyanobacteriota</taxon>
        <taxon>Cyanophyceae</taxon>
        <taxon>Oscillatoriophycideae</taxon>
        <taxon>Oscillatoriales</taxon>
        <taxon>Oscillatoriaceae</taxon>
        <taxon>Oxynema</taxon>
        <taxon>Oxynema aestuarii</taxon>
    </lineage>
</organism>
<proteinExistence type="predicted"/>
<dbReference type="RefSeq" id="WP_168568725.1">
    <property type="nucleotide sequence ID" value="NZ_CP051167.1"/>
</dbReference>
<dbReference type="KEGG" id="oxy:HCG48_08255"/>
<accession>A0A6H1TXA9</accession>
<protein>
    <submittedName>
        <fullName evidence="1">Uncharacterized protein</fullName>
    </submittedName>
</protein>
<gene>
    <name evidence="1" type="ORF">HCG48_08255</name>
</gene>
<dbReference type="EMBL" id="CP051167">
    <property type="protein sequence ID" value="QIZ70570.1"/>
    <property type="molecule type" value="Genomic_DNA"/>
</dbReference>
<name>A0A6H1TXA9_9CYAN</name>